<dbReference type="Proteomes" id="UP000623467">
    <property type="component" value="Unassembled WGS sequence"/>
</dbReference>
<name>A0A8H6ZKC6_9AGAR</name>
<protein>
    <submittedName>
        <fullName evidence="2">Uncharacterized protein</fullName>
    </submittedName>
</protein>
<evidence type="ECO:0000256" key="1">
    <source>
        <dbReference type="SAM" id="MobiDB-lite"/>
    </source>
</evidence>
<dbReference type="EMBL" id="JACAZH010000001">
    <property type="protein sequence ID" value="KAF7378496.1"/>
    <property type="molecule type" value="Genomic_DNA"/>
</dbReference>
<evidence type="ECO:0000313" key="2">
    <source>
        <dbReference type="EMBL" id="KAF7378496.1"/>
    </source>
</evidence>
<gene>
    <name evidence="2" type="ORF">MSAN_00277000</name>
</gene>
<reference evidence="2" key="1">
    <citation type="submission" date="2020-05" db="EMBL/GenBank/DDBJ databases">
        <title>Mycena genomes resolve the evolution of fungal bioluminescence.</title>
        <authorList>
            <person name="Tsai I.J."/>
        </authorList>
    </citation>
    <scope>NUCLEOTIDE SEQUENCE</scope>
    <source>
        <strain evidence="2">160909Yilan</strain>
    </source>
</reference>
<comment type="caution">
    <text evidence="2">The sequence shown here is derived from an EMBL/GenBank/DDBJ whole genome shotgun (WGS) entry which is preliminary data.</text>
</comment>
<feature type="region of interest" description="Disordered" evidence="1">
    <location>
        <begin position="1"/>
        <end position="23"/>
    </location>
</feature>
<proteinExistence type="predicted"/>
<sequence>MPTARNDRVQPADSNLPLTQANQNPRIGIDDLLKSVNDMSAPATLLQTFSHNSDSGQRHTSLTSDSDGAVVVITHVSGGRRYRWRWW</sequence>
<feature type="compositionally biased region" description="Basic and acidic residues" evidence="1">
    <location>
        <begin position="1"/>
        <end position="10"/>
    </location>
</feature>
<organism evidence="2 3">
    <name type="scientific">Mycena sanguinolenta</name>
    <dbReference type="NCBI Taxonomy" id="230812"/>
    <lineage>
        <taxon>Eukaryota</taxon>
        <taxon>Fungi</taxon>
        <taxon>Dikarya</taxon>
        <taxon>Basidiomycota</taxon>
        <taxon>Agaricomycotina</taxon>
        <taxon>Agaricomycetes</taxon>
        <taxon>Agaricomycetidae</taxon>
        <taxon>Agaricales</taxon>
        <taxon>Marasmiineae</taxon>
        <taxon>Mycenaceae</taxon>
        <taxon>Mycena</taxon>
    </lineage>
</organism>
<accession>A0A8H6ZKC6</accession>
<feature type="compositionally biased region" description="Polar residues" evidence="1">
    <location>
        <begin position="12"/>
        <end position="23"/>
    </location>
</feature>
<evidence type="ECO:0000313" key="3">
    <source>
        <dbReference type="Proteomes" id="UP000623467"/>
    </source>
</evidence>
<dbReference type="AlphaFoldDB" id="A0A8H6ZKC6"/>
<keyword evidence="3" id="KW-1185">Reference proteome</keyword>